<protein>
    <submittedName>
        <fullName evidence="8">AraC-type DNA-binding protein</fullName>
    </submittedName>
</protein>
<evidence type="ECO:0000256" key="3">
    <source>
        <dbReference type="ARBA" id="ARBA00023163"/>
    </source>
</evidence>
<evidence type="ECO:0000313" key="8">
    <source>
        <dbReference type="EMBL" id="SHJ48445.1"/>
    </source>
</evidence>
<keyword evidence="2 8" id="KW-0238">DNA-binding</keyword>
<dbReference type="InterPro" id="IPR019734">
    <property type="entry name" value="TPR_rpt"/>
</dbReference>
<keyword evidence="6" id="KW-0812">Transmembrane</keyword>
<dbReference type="STRING" id="570521.SAMN04488508_109169"/>
<dbReference type="AlphaFoldDB" id="A0A1M6JNW7"/>
<feature type="repeat" description="TPR" evidence="4">
    <location>
        <begin position="114"/>
        <end position="147"/>
    </location>
</feature>
<dbReference type="PROSITE" id="PS50293">
    <property type="entry name" value="TPR_REGION"/>
    <property type="match status" value="1"/>
</dbReference>
<feature type="transmembrane region" description="Helical" evidence="6">
    <location>
        <begin position="339"/>
        <end position="359"/>
    </location>
</feature>
<feature type="coiled-coil region" evidence="5">
    <location>
        <begin position="363"/>
        <end position="397"/>
    </location>
</feature>
<dbReference type="GO" id="GO:0003700">
    <property type="term" value="F:DNA-binding transcription factor activity"/>
    <property type="evidence" value="ECO:0007669"/>
    <property type="project" value="InterPro"/>
</dbReference>
<dbReference type="PROSITE" id="PS00041">
    <property type="entry name" value="HTH_ARAC_FAMILY_1"/>
    <property type="match status" value="1"/>
</dbReference>
<dbReference type="Gene3D" id="1.25.40.10">
    <property type="entry name" value="Tetratricopeptide repeat domain"/>
    <property type="match status" value="2"/>
</dbReference>
<sequence length="537" mass="61921">MLKLVANLYLILFLFSPVFSQKEKHNITPKTEIERLTQLQSDTYDAGNYKNFKLYTDSILSIARANQLREHEIDALTRLGVYYKKTDAYDEAMTYYSKALEISEDIPDSYKKQTVILINLGHVYNQIGYHKKAKESFDKALKYIEDFNGPNIYRMAAYTGLSDAVSGNKNFTLSLKYLEKAKAIGEELKRDDIILNALNGMIENYLKLNQYEQALTYSKQAQTFHSTVPSIELRALNNYLLGASLVGLEKYNEAISPLQMAKGVAITNQFLKVQMLTHKQLTIVFEKQGNLKKANMEQKGYINAKEKYLQTLSKAKRLDVEQELADTEVLLKRENSFKWTSIWIGVSIAVTLLVILFVYRKNKKQAEFEANQLKEDRELLQNENEALKQKILKIAQQKSTSTINGNEKNNAKKTSLSKEEQEKYVSLILDYMEKEQPYLDHEMNQSLLAEKLGMTIHLFSEILNVCFEKNFNNFMNLYRVDKAKQLIKDPAYSQYKILAIGYEAGFPSKTSFNRVFKNLVGQTPSEYRNKQSDEIAL</sequence>
<dbReference type="RefSeq" id="WP_073320051.1">
    <property type="nucleotide sequence ID" value="NZ_FQYP01000009.1"/>
</dbReference>
<dbReference type="InterPro" id="IPR018060">
    <property type="entry name" value="HTH_AraC"/>
</dbReference>
<dbReference type="SUPFAM" id="SSF48452">
    <property type="entry name" value="TPR-like"/>
    <property type="match status" value="2"/>
</dbReference>
<dbReference type="PROSITE" id="PS50005">
    <property type="entry name" value="TPR"/>
    <property type="match status" value="2"/>
</dbReference>
<dbReference type="SMART" id="SM00342">
    <property type="entry name" value="HTH_ARAC"/>
    <property type="match status" value="1"/>
</dbReference>
<evidence type="ECO:0000256" key="2">
    <source>
        <dbReference type="ARBA" id="ARBA00023125"/>
    </source>
</evidence>
<dbReference type="Pfam" id="PF12833">
    <property type="entry name" value="HTH_18"/>
    <property type="match status" value="1"/>
</dbReference>
<evidence type="ECO:0000256" key="5">
    <source>
        <dbReference type="SAM" id="Coils"/>
    </source>
</evidence>
<evidence type="ECO:0000256" key="1">
    <source>
        <dbReference type="ARBA" id="ARBA00023015"/>
    </source>
</evidence>
<keyword evidence="6" id="KW-0472">Membrane</keyword>
<dbReference type="InterPro" id="IPR018062">
    <property type="entry name" value="HTH_AraC-typ_CS"/>
</dbReference>
<name>A0A1M6JNW7_9FLAO</name>
<dbReference type="PROSITE" id="PS01124">
    <property type="entry name" value="HTH_ARAC_FAMILY_2"/>
    <property type="match status" value="1"/>
</dbReference>
<evidence type="ECO:0000256" key="6">
    <source>
        <dbReference type="SAM" id="Phobius"/>
    </source>
</evidence>
<dbReference type="Gene3D" id="1.10.10.60">
    <property type="entry name" value="Homeodomain-like"/>
    <property type="match status" value="1"/>
</dbReference>
<dbReference type="Pfam" id="PF13424">
    <property type="entry name" value="TPR_12"/>
    <property type="match status" value="1"/>
</dbReference>
<dbReference type="SUPFAM" id="SSF46689">
    <property type="entry name" value="Homeodomain-like"/>
    <property type="match status" value="1"/>
</dbReference>
<accession>A0A1M6JNW7</accession>
<evidence type="ECO:0000256" key="4">
    <source>
        <dbReference type="PROSITE-ProRule" id="PRU00339"/>
    </source>
</evidence>
<organism evidence="8 9">
    <name type="scientific">Aquimarina spongiae</name>
    <dbReference type="NCBI Taxonomy" id="570521"/>
    <lineage>
        <taxon>Bacteria</taxon>
        <taxon>Pseudomonadati</taxon>
        <taxon>Bacteroidota</taxon>
        <taxon>Flavobacteriia</taxon>
        <taxon>Flavobacteriales</taxon>
        <taxon>Flavobacteriaceae</taxon>
        <taxon>Aquimarina</taxon>
    </lineage>
</organism>
<gene>
    <name evidence="8" type="ORF">SAMN04488508_109169</name>
</gene>
<keyword evidence="5" id="KW-0175">Coiled coil</keyword>
<feature type="domain" description="HTH araC/xylS-type" evidence="7">
    <location>
        <begin position="422"/>
        <end position="530"/>
    </location>
</feature>
<keyword evidence="1" id="KW-0805">Transcription regulation</keyword>
<dbReference type="InterPro" id="IPR011990">
    <property type="entry name" value="TPR-like_helical_dom_sf"/>
</dbReference>
<evidence type="ECO:0000313" key="9">
    <source>
        <dbReference type="Proteomes" id="UP000184432"/>
    </source>
</evidence>
<feature type="repeat" description="TPR" evidence="4">
    <location>
        <begin position="73"/>
        <end position="106"/>
    </location>
</feature>
<dbReference type="GO" id="GO:0043565">
    <property type="term" value="F:sequence-specific DNA binding"/>
    <property type="evidence" value="ECO:0007669"/>
    <property type="project" value="InterPro"/>
</dbReference>
<dbReference type="Proteomes" id="UP000184432">
    <property type="component" value="Unassembled WGS sequence"/>
</dbReference>
<keyword evidence="4" id="KW-0802">TPR repeat</keyword>
<dbReference type="OrthoDB" id="5295174at2"/>
<dbReference type="InterPro" id="IPR020449">
    <property type="entry name" value="Tscrpt_reg_AraC-type_HTH"/>
</dbReference>
<dbReference type="EMBL" id="FQYP01000009">
    <property type="protein sequence ID" value="SHJ48445.1"/>
    <property type="molecule type" value="Genomic_DNA"/>
</dbReference>
<keyword evidence="9" id="KW-1185">Reference proteome</keyword>
<dbReference type="PANTHER" id="PTHR43280:SF29">
    <property type="entry name" value="ARAC-FAMILY TRANSCRIPTIONAL REGULATOR"/>
    <property type="match status" value="1"/>
</dbReference>
<dbReference type="InterPro" id="IPR009057">
    <property type="entry name" value="Homeodomain-like_sf"/>
</dbReference>
<keyword evidence="3" id="KW-0804">Transcription</keyword>
<dbReference type="PRINTS" id="PR00032">
    <property type="entry name" value="HTHARAC"/>
</dbReference>
<evidence type="ECO:0000259" key="7">
    <source>
        <dbReference type="PROSITE" id="PS01124"/>
    </source>
</evidence>
<keyword evidence="6" id="KW-1133">Transmembrane helix</keyword>
<dbReference type="SMART" id="SM00028">
    <property type="entry name" value="TPR"/>
    <property type="match status" value="4"/>
</dbReference>
<dbReference type="PANTHER" id="PTHR43280">
    <property type="entry name" value="ARAC-FAMILY TRANSCRIPTIONAL REGULATOR"/>
    <property type="match status" value="1"/>
</dbReference>
<proteinExistence type="predicted"/>
<reference evidence="9" key="1">
    <citation type="submission" date="2016-11" db="EMBL/GenBank/DDBJ databases">
        <authorList>
            <person name="Varghese N."/>
            <person name="Submissions S."/>
        </authorList>
    </citation>
    <scope>NUCLEOTIDE SEQUENCE [LARGE SCALE GENOMIC DNA]</scope>
    <source>
        <strain evidence="9">DSM 22623</strain>
    </source>
</reference>